<dbReference type="InterPro" id="IPR000313">
    <property type="entry name" value="PWWP_dom"/>
</dbReference>
<proteinExistence type="predicted"/>
<dbReference type="Pfam" id="PF00855">
    <property type="entry name" value="PWWP"/>
    <property type="match status" value="1"/>
</dbReference>
<name>A0A6A2ZDI5_HIBSY</name>
<evidence type="ECO:0000256" key="1">
    <source>
        <dbReference type="SAM" id="MobiDB-lite"/>
    </source>
</evidence>
<dbReference type="CDD" id="cd05162">
    <property type="entry name" value="PWWP"/>
    <property type="match status" value="1"/>
</dbReference>
<dbReference type="SUPFAM" id="SSF63748">
    <property type="entry name" value="Tudor/PWWP/MBT"/>
    <property type="match status" value="1"/>
</dbReference>
<evidence type="ECO:0000259" key="2">
    <source>
        <dbReference type="PROSITE" id="PS50812"/>
    </source>
</evidence>
<evidence type="ECO:0000313" key="3">
    <source>
        <dbReference type="EMBL" id="KAE8689570.1"/>
    </source>
</evidence>
<reference evidence="3" key="1">
    <citation type="submission" date="2019-09" db="EMBL/GenBank/DDBJ databases">
        <title>Draft genome information of white flower Hibiscus syriacus.</title>
        <authorList>
            <person name="Kim Y.-M."/>
        </authorList>
    </citation>
    <scope>NUCLEOTIDE SEQUENCE [LARGE SCALE GENOMIC DNA]</scope>
    <source>
        <strain evidence="3">YM2019G1</strain>
    </source>
</reference>
<keyword evidence="4" id="KW-1185">Reference proteome</keyword>
<feature type="compositionally biased region" description="Basic and acidic residues" evidence="1">
    <location>
        <begin position="1"/>
        <end position="16"/>
    </location>
</feature>
<feature type="domain" description="PWWP" evidence="2">
    <location>
        <begin position="158"/>
        <end position="219"/>
    </location>
</feature>
<dbReference type="SMART" id="SM00293">
    <property type="entry name" value="PWWP"/>
    <property type="match status" value="1"/>
</dbReference>
<dbReference type="PROSITE" id="PS50812">
    <property type="entry name" value="PWWP"/>
    <property type="match status" value="1"/>
</dbReference>
<gene>
    <name evidence="3" type="ORF">F3Y22_tig00110933pilonHSYRG00102</name>
</gene>
<dbReference type="InterPro" id="IPR053063">
    <property type="entry name" value="PWWP_domain_containing_PDP"/>
</dbReference>
<evidence type="ECO:0000313" key="4">
    <source>
        <dbReference type="Proteomes" id="UP000436088"/>
    </source>
</evidence>
<accession>A0A6A2ZDI5</accession>
<dbReference type="EMBL" id="VEPZ02001168">
    <property type="protein sequence ID" value="KAE8689570.1"/>
    <property type="molecule type" value="Genomic_DNA"/>
</dbReference>
<organism evidence="3 4">
    <name type="scientific">Hibiscus syriacus</name>
    <name type="common">Rose of Sharon</name>
    <dbReference type="NCBI Taxonomy" id="106335"/>
    <lineage>
        <taxon>Eukaryota</taxon>
        <taxon>Viridiplantae</taxon>
        <taxon>Streptophyta</taxon>
        <taxon>Embryophyta</taxon>
        <taxon>Tracheophyta</taxon>
        <taxon>Spermatophyta</taxon>
        <taxon>Magnoliopsida</taxon>
        <taxon>eudicotyledons</taxon>
        <taxon>Gunneridae</taxon>
        <taxon>Pentapetalae</taxon>
        <taxon>rosids</taxon>
        <taxon>malvids</taxon>
        <taxon>Malvales</taxon>
        <taxon>Malvaceae</taxon>
        <taxon>Malvoideae</taxon>
        <taxon>Hibiscus</taxon>
    </lineage>
</organism>
<protein>
    <submittedName>
        <fullName evidence="3">Ubiquitin-specific protease 12 isoform 1</fullName>
    </submittedName>
</protein>
<feature type="region of interest" description="Disordered" evidence="1">
    <location>
        <begin position="1"/>
        <end position="23"/>
    </location>
</feature>
<dbReference type="GO" id="GO:0008233">
    <property type="term" value="F:peptidase activity"/>
    <property type="evidence" value="ECO:0007669"/>
    <property type="project" value="UniProtKB-KW"/>
</dbReference>
<dbReference type="AlphaFoldDB" id="A0A6A2ZDI5"/>
<keyword evidence="3" id="KW-0645">Protease</keyword>
<sequence>MHNGKTPERLESKNPDSELLGDGYEATDLPSLIESSNGLGFIFYVQLQENEGCLLDDGIDKMKDEQIGFEVDSGSGDIAVVGPVKDEGAKEDDCTGINGVDLVNRVQVSGDNISLYVDFPGTVNEVNSTGLTASEDELKEAGNEGELVIVGLEHKFYVADIVWVRTKSLSWWPGKILEPSDALEYDLIGDQKNCLLVGYFGISHVAWCHPSQLKPFLVNFNQMITKNKARSFLGAVEKAMDDLGKFLKVELTCSCVMNENKFFNSNSTTKKGTSVEECKSGQLAEFSAHRFEPVKFLCQLKNLAQIVTKPDMLEYVVLQSYLSAFFSSIGHFQLPLHQLWETIYDAENTGKKSIPYKFLLKQSDVMKNEMIQLNQNGVSAKISGQKSGAFPESC</sequence>
<dbReference type="PANTHER" id="PTHR42851:SF8">
    <property type="entry name" value="PWWP DOMAIN-CONTAINING PROTEIN"/>
    <property type="match status" value="1"/>
</dbReference>
<comment type="caution">
    <text evidence="3">The sequence shown here is derived from an EMBL/GenBank/DDBJ whole genome shotgun (WGS) entry which is preliminary data.</text>
</comment>
<dbReference type="GO" id="GO:0006508">
    <property type="term" value="P:proteolysis"/>
    <property type="evidence" value="ECO:0007669"/>
    <property type="project" value="UniProtKB-KW"/>
</dbReference>
<dbReference type="Proteomes" id="UP000436088">
    <property type="component" value="Unassembled WGS sequence"/>
</dbReference>
<dbReference type="PANTHER" id="PTHR42851">
    <property type="entry name" value="ALDOLASE-RELATED"/>
    <property type="match status" value="1"/>
</dbReference>
<dbReference type="Gene3D" id="2.30.30.140">
    <property type="match status" value="1"/>
</dbReference>
<keyword evidence="3" id="KW-0378">Hydrolase</keyword>